<organism evidence="15 16">
    <name type="scientific">Caenorhabditis bovis</name>
    <dbReference type="NCBI Taxonomy" id="2654633"/>
    <lineage>
        <taxon>Eukaryota</taxon>
        <taxon>Metazoa</taxon>
        <taxon>Ecdysozoa</taxon>
        <taxon>Nematoda</taxon>
        <taxon>Chromadorea</taxon>
        <taxon>Rhabditida</taxon>
        <taxon>Rhabditina</taxon>
        <taxon>Rhabditomorpha</taxon>
        <taxon>Rhabditoidea</taxon>
        <taxon>Rhabditidae</taxon>
        <taxon>Peloderinae</taxon>
        <taxon>Caenorhabditis</taxon>
    </lineage>
</organism>
<accession>A0A8S1F811</accession>
<name>A0A8S1F811_9PELO</name>
<dbReference type="EC" id="3.6.4.12" evidence="3"/>
<evidence type="ECO:0000256" key="10">
    <source>
        <dbReference type="ARBA" id="ARBA00022833"/>
    </source>
</evidence>
<evidence type="ECO:0000259" key="14">
    <source>
        <dbReference type="PROSITE" id="PS51997"/>
    </source>
</evidence>
<feature type="domain" description="Upf1" evidence="14">
    <location>
        <begin position="82"/>
        <end position="239"/>
    </location>
</feature>
<evidence type="ECO:0000256" key="7">
    <source>
        <dbReference type="ARBA" id="ARBA00022771"/>
    </source>
</evidence>
<protein>
    <recommendedName>
        <fullName evidence="3">DNA helicase</fullName>
        <ecNumber evidence="3">3.6.4.12</ecNumber>
    </recommendedName>
</protein>
<dbReference type="PROSITE" id="PS51997">
    <property type="entry name" value="UPF1_CH_RICH"/>
    <property type="match status" value="1"/>
</dbReference>
<dbReference type="InterPro" id="IPR041677">
    <property type="entry name" value="DNA2/NAM7_AAA_11"/>
</dbReference>
<keyword evidence="9" id="KW-0347">Helicase</keyword>
<dbReference type="Pfam" id="PF13087">
    <property type="entry name" value="AAA_12"/>
    <property type="match status" value="1"/>
</dbReference>
<dbReference type="PANTHER" id="PTHR10887">
    <property type="entry name" value="DNA2/NAM7 HELICASE FAMILY"/>
    <property type="match status" value="1"/>
</dbReference>
<evidence type="ECO:0000256" key="4">
    <source>
        <dbReference type="ARBA" id="ARBA00022490"/>
    </source>
</evidence>
<feature type="region of interest" description="C4" evidence="12">
    <location>
        <begin position="150"/>
        <end position="180"/>
    </location>
</feature>
<evidence type="ECO:0000256" key="8">
    <source>
        <dbReference type="ARBA" id="ARBA00022801"/>
    </source>
</evidence>
<keyword evidence="4" id="KW-0963">Cytoplasm</keyword>
<dbReference type="Gene3D" id="3.40.50.300">
    <property type="entry name" value="P-loop containing nucleotide triphosphate hydrolases"/>
    <property type="match status" value="2"/>
</dbReference>
<keyword evidence="8" id="KW-0378">Hydrolase</keyword>
<dbReference type="FunFam" id="3.40.50.300:FF:000097">
    <property type="entry name" value="Regulator of nonsense transcripts 1"/>
    <property type="match status" value="1"/>
</dbReference>
<dbReference type="Gene3D" id="2.40.30.230">
    <property type="match status" value="1"/>
</dbReference>
<dbReference type="Pfam" id="PF18141">
    <property type="entry name" value="UPF1_1B_dom"/>
    <property type="match status" value="1"/>
</dbReference>
<dbReference type="GO" id="GO:0005524">
    <property type="term" value="F:ATP binding"/>
    <property type="evidence" value="ECO:0007669"/>
    <property type="project" value="UniProtKB-KW"/>
</dbReference>
<dbReference type="Pfam" id="PF13086">
    <property type="entry name" value="AAA_11"/>
    <property type="match status" value="2"/>
</dbReference>
<dbReference type="InterPro" id="IPR047187">
    <property type="entry name" value="SF1_C_Upf1"/>
</dbReference>
<dbReference type="Gene3D" id="6.10.140.1240">
    <property type="match status" value="1"/>
</dbReference>
<comment type="similarity">
    <text evidence="2">Belongs to the DNA2/NAM7 helicase family.</text>
</comment>
<dbReference type="Proteomes" id="UP000494206">
    <property type="component" value="Unassembled WGS sequence"/>
</dbReference>
<evidence type="ECO:0000256" key="6">
    <source>
        <dbReference type="ARBA" id="ARBA00022741"/>
    </source>
</evidence>
<dbReference type="InterPro" id="IPR045055">
    <property type="entry name" value="DNA2/NAM7-like"/>
</dbReference>
<keyword evidence="11" id="KW-0067">ATP-binding</keyword>
<proteinExistence type="inferred from homology"/>
<keyword evidence="16" id="KW-1185">Reference proteome</keyword>
<evidence type="ECO:0000313" key="16">
    <source>
        <dbReference type="Proteomes" id="UP000494206"/>
    </source>
</evidence>
<evidence type="ECO:0000256" key="2">
    <source>
        <dbReference type="ARBA" id="ARBA00007913"/>
    </source>
</evidence>
<evidence type="ECO:0000256" key="13">
    <source>
        <dbReference type="SAM" id="MobiDB-lite"/>
    </source>
</evidence>
<evidence type="ECO:0000256" key="11">
    <source>
        <dbReference type="ARBA" id="ARBA00022840"/>
    </source>
</evidence>
<feature type="region of interest" description="C3H" evidence="12">
    <location>
        <begin position="90"/>
        <end position="122"/>
    </location>
</feature>
<dbReference type="CDD" id="cd18039">
    <property type="entry name" value="DEXXQc_UPF1"/>
    <property type="match status" value="1"/>
</dbReference>
<dbReference type="GO" id="GO:0003678">
    <property type="term" value="F:DNA helicase activity"/>
    <property type="evidence" value="ECO:0007669"/>
    <property type="project" value="UniProtKB-EC"/>
</dbReference>
<dbReference type="GO" id="GO:0005737">
    <property type="term" value="C:cytoplasm"/>
    <property type="evidence" value="ECO:0007669"/>
    <property type="project" value="UniProtKB-SubCell"/>
</dbReference>
<dbReference type="GO" id="GO:0008270">
    <property type="term" value="F:zinc ion binding"/>
    <property type="evidence" value="ECO:0007669"/>
    <property type="project" value="UniProtKB-UniRule"/>
</dbReference>
<dbReference type="CDD" id="cd18808">
    <property type="entry name" value="SF1_C_Upf1"/>
    <property type="match status" value="1"/>
</dbReference>
<dbReference type="CDD" id="cd21407">
    <property type="entry name" value="1B_UPF1-like"/>
    <property type="match status" value="1"/>
</dbReference>
<dbReference type="InterPro" id="IPR041679">
    <property type="entry name" value="DNA2/NAM7-like_C"/>
</dbReference>
<dbReference type="InterPro" id="IPR027417">
    <property type="entry name" value="P-loop_NTPase"/>
</dbReference>
<evidence type="ECO:0000256" key="3">
    <source>
        <dbReference type="ARBA" id="ARBA00012551"/>
    </source>
</evidence>
<keyword evidence="6" id="KW-0547">Nucleotide-binding</keyword>
<dbReference type="PANTHER" id="PTHR10887:SF364">
    <property type="entry name" value="REGULATOR OF NONSENSE TRANSCRIPTS 1"/>
    <property type="match status" value="1"/>
</dbReference>
<keyword evidence="5 12" id="KW-0479">Metal-binding</keyword>
<comment type="subcellular location">
    <subcellularLocation>
        <location evidence="1">Cytoplasm</location>
    </subcellularLocation>
</comment>
<dbReference type="GO" id="GO:0000184">
    <property type="term" value="P:nuclear-transcribed mRNA catabolic process, nonsense-mediated decay"/>
    <property type="evidence" value="ECO:0007669"/>
    <property type="project" value="InterPro"/>
</dbReference>
<sequence>MDLDFDEFGSTGGEALTFVDTDDYGMSVATQDSTFEANSQFTMPTQCSQAESSGLVTGVESNADLSFQDVEDEEEEYNETKENKVPPHACRYCGISDPTCVAKCTVCSKWFCNSKNGTSGSHIVNHMVKSQHKEAYLHEDSPCGDNQLECYICGSKNVFQLGFIPAKTDPAVMILCRSPCSYHVDTKDPSWQSDQWKPLIAEKQLISWIVNTPSEDQVMRARKITASQANRLEEVWKEMPEATLDDLDRPGIDSEPEPVRLRYDDAYQYNSIFHPLVHIEGEYDKKMKASQTQAVGQVRWVPGLRKQYTAYFHMPKLMDGSMKLMKQDLLRLKHTQTLNGSEWSCEGVVIKLPDSTSDEIGMEVKKGHIDKSITETRIMFTCEVVWNSTTFERQYRALDRLVKDESSVSKFIYQKIMGRDVDEVVFKVPTPRRLTAPGLPDLNPSQMIAIRSSLSRPLSLIQGPPGTGKTVTSATVVYHLVAQTQGQVLVCAPSNIAVDHLAEKIHKTGLKVVRLTAQSREDSESTIEFLTLRAQLKTLGNKELNNLIQLKEEIGELSDADHLRFVSLKRVSEHRILAEADVICCTCSTSADPRLDQIRIKTVLIDESTQATEPEVLVPIVRGIRQLILVGDHCQLGPVVMCKKAANAGLQQSLFERLVLLGNRPHRLQVQYRMHPVLSNFPSNVFYEGSLQNGVTENERQMTQFDWQWPVPNMPTMFWSCYGVEEMSASGTSFLNRTEAANVEKLACKLIKGGMSPEQIGVITPYEGQRMFIVNYMHTQGTLNAKLYENMEIASVDAFQGREKDFIIVTCVRSNESSGIGFLNDPRRLNVAITRAKYGLIIIGNAKVLARQPLWHDLLTTYKDRGLVFEGPINNLKAVNIVLPKPTAKIAGSAFAAVKYGIQRKQYTYNEYRGQNQSRGYTEPQNMISYQSQTFRNATANIPVPLSLINPSMYQKNGNAKNSKKQQNRGYSDASQNFFSQASQGQMMAPMPSGAYEGSLSGWSQSQSQAASSSRFGAYTQPMSQDTNGLDQSMANLLLSQDH</sequence>
<dbReference type="GO" id="GO:0003724">
    <property type="term" value="F:RNA helicase activity"/>
    <property type="evidence" value="ECO:0007669"/>
    <property type="project" value="InterPro"/>
</dbReference>
<evidence type="ECO:0000313" key="15">
    <source>
        <dbReference type="EMBL" id="CAB3407986.1"/>
    </source>
</evidence>
<dbReference type="InterPro" id="IPR018999">
    <property type="entry name" value="UPF1_CH/ZBD"/>
</dbReference>
<dbReference type="InterPro" id="IPR040812">
    <property type="entry name" value="UPF1_1B_dom"/>
</dbReference>
<dbReference type="OrthoDB" id="6513042at2759"/>
<reference evidence="15 16" key="1">
    <citation type="submission" date="2020-04" db="EMBL/GenBank/DDBJ databases">
        <authorList>
            <person name="Laetsch R D."/>
            <person name="Stevens L."/>
            <person name="Kumar S."/>
            <person name="Blaxter L. M."/>
        </authorList>
    </citation>
    <scope>NUCLEOTIDE SEQUENCE [LARGE SCALE GENOMIC DNA]</scope>
</reference>
<comment type="caution">
    <text evidence="15">The sequence shown here is derived from an EMBL/GenBank/DDBJ whole genome shotgun (WGS) entry which is preliminary data.</text>
</comment>
<feature type="region of interest" description="CC/SHH/C" evidence="12">
    <location>
        <begin position="104"/>
        <end position="132"/>
    </location>
</feature>
<evidence type="ECO:0000256" key="9">
    <source>
        <dbReference type="ARBA" id="ARBA00022806"/>
    </source>
</evidence>
<dbReference type="AlphaFoldDB" id="A0A8S1F811"/>
<dbReference type="CDD" id="cd21400">
    <property type="entry name" value="ZBD_UPF1-like"/>
    <property type="match status" value="1"/>
</dbReference>
<evidence type="ECO:0000256" key="1">
    <source>
        <dbReference type="ARBA" id="ARBA00004496"/>
    </source>
</evidence>
<feature type="region of interest" description="Disordered" evidence="13">
    <location>
        <begin position="953"/>
        <end position="973"/>
    </location>
</feature>
<evidence type="ECO:0000256" key="12">
    <source>
        <dbReference type="PROSITE-ProRule" id="PRU01341"/>
    </source>
</evidence>
<evidence type="ECO:0000256" key="5">
    <source>
        <dbReference type="ARBA" id="ARBA00022723"/>
    </source>
</evidence>
<keyword evidence="7 12" id="KW-0863">Zinc-finger</keyword>
<keyword evidence="10 12" id="KW-0862">Zinc</keyword>
<dbReference type="GO" id="GO:0003723">
    <property type="term" value="F:RNA binding"/>
    <property type="evidence" value="ECO:0007669"/>
    <property type="project" value="InterPro"/>
</dbReference>
<gene>
    <name evidence="15" type="ORF">CBOVIS_LOCUS9828</name>
</gene>
<dbReference type="SUPFAM" id="SSF52540">
    <property type="entry name" value="P-loop containing nucleoside triphosphate hydrolases"/>
    <property type="match status" value="1"/>
</dbReference>
<dbReference type="Pfam" id="PF09416">
    <property type="entry name" value="UPF1_Zn_bind"/>
    <property type="match status" value="1"/>
</dbReference>
<dbReference type="EMBL" id="CADEPM010000006">
    <property type="protein sequence ID" value="CAB3407986.1"/>
    <property type="molecule type" value="Genomic_DNA"/>
</dbReference>
<dbReference type="GO" id="GO:0016787">
    <property type="term" value="F:hydrolase activity"/>
    <property type="evidence" value="ECO:0007669"/>
    <property type="project" value="UniProtKB-KW"/>
</dbReference>